<reference evidence="2" key="1">
    <citation type="submission" date="2013-03" db="EMBL/GenBank/DDBJ databases">
        <title>Genome sequence of Chthonomonas calidirosea, the first sequenced genome from the Armatimonadetes phylum (formally candidate division OP10).</title>
        <authorList>
            <person name="Lee K.C.Y."/>
            <person name="Morgan X.C."/>
            <person name="Dunfield P.F."/>
            <person name="Tamas I."/>
            <person name="Houghton K.M."/>
            <person name="Vyssotski M."/>
            <person name="Ryan J.L.J."/>
            <person name="Lagutin K."/>
            <person name="McDonald I.R."/>
            <person name="Stott M.B."/>
        </authorList>
    </citation>
    <scope>NUCLEOTIDE SEQUENCE [LARGE SCALE GENOMIC DNA]</scope>
    <source>
        <strain evidence="2">DSM 23976 / ICMP 18418 / T49</strain>
    </source>
</reference>
<accession>S0EWG1</accession>
<dbReference type="RefSeq" id="WP_016481602.1">
    <property type="nucleotide sequence ID" value="NC_021487.1"/>
</dbReference>
<dbReference type="PANTHER" id="PTHR48098">
    <property type="entry name" value="ENTEROCHELIN ESTERASE-RELATED"/>
    <property type="match status" value="1"/>
</dbReference>
<dbReference type="Pfam" id="PF00756">
    <property type="entry name" value="Esterase"/>
    <property type="match status" value="1"/>
</dbReference>
<keyword evidence="2" id="KW-1185">Reference proteome</keyword>
<gene>
    <name evidence="1" type="ORF">CCALI_00201</name>
</gene>
<dbReference type="STRING" id="454171.CP488_00956"/>
<dbReference type="PANTHER" id="PTHR48098:SF1">
    <property type="entry name" value="DIACYLGLYCEROL ACYLTRANSFERASE_MYCOLYLTRANSFERASE AG85A"/>
    <property type="match status" value="1"/>
</dbReference>
<evidence type="ECO:0000313" key="2">
    <source>
        <dbReference type="Proteomes" id="UP000014227"/>
    </source>
</evidence>
<dbReference type="InParanoid" id="S0EWG1"/>
<name>S0EWG1_CHTCT</name>
<dbReference type="InterPro" id="IPR050583">
    <property type="entry name" value="Mycobacterial_A85_antigen"/>
</dbReference>
<proteinExistence type="predicted"/>
<dbReference type="HOGENOM" id="CLU_037618_3_0_0"/>
<dbReference type="eggNOG" id="COG0627">
    <property type="taxonomic scope" value="Bacteria"/>
</dbReference>
<dbReference type="FunCoup" id="S0EWG1">
    <property type="interactions" value="1"/>
</dbReference>
<dbReference type="InterPro" id="IPR029058">
    <property type="entry name" value="AB_hydrolase_fold"/>
</dbReference>
<dbReference type="InterPro" id="IPR000801">
    <property type="entry name" value="Esterase-like"/>
</dbReference>
<dbReference type="PATRIC" id="fig|1303518.3.peg.201"/>
<evidence type="ECO:0000313" key="1">
    <source>
        <dbReference type="EMBL" id="CCW34038.1"/>
    </source>
</evidence>
<dbReference type="OrthoDB" id="9803578at2"/>
<dbReference type="EMBL" id="HF951689">
    <property type="protein sequence ID" value="CCW34038.1"/>
    <property type="molecule type" value="Genomic_DNA"/>
</dbReference>
<organism evidence="1 2">
    <name type="scientific">Chthonomonas calidirosea (strain DSM 23976 / ICMP 18418 / T49)</name>
    <dbReference type="NCBI Taxonomy" id="1303518"/>
    <lineage>
        <taxon>Bacteria</taxon>
        <taxon>Bacillati</taxon>
        <taxon>Armatimonadota</taxon>
        <taxon>Chthonomonadia</taxon>
        <taxon>Chthonomonadales</taxon>
        <taxon>Chthonomonadaceae</taxon>
        <taxon>Chthonomonas</taxon>
    </lineage>
</organism>
<dbReference type="Gene3D" id="3.40.50.1820">
    <property type="entry name" value="alpha/beta hydrolase"/>
    <property type="match status" value="1"/>
</dbReference>
<sequence length="264" mass="29898">MAFCELKYFSPALQKQTAANIILPEGKKGPFSVLYLLHGLSDDHTIWHRRTSIERYVQDLPLIVVMPDNGRGWYTDAVEGPASETAIVLDLMNLVDSLFPTRAERAGRCVAGLSMGGYGAFKLALKYPNKFCAAVSHSGALGIGHFPLRPEEVDSVGDDANLEERRRWMREMVRIFGEDPVGSTNDLYALAKQVPQSLRPALRFDCGTEDFLLDQNRSFHSYLAEIGYPHQYEEFPGGHDWSYWDRHVQETLQFFRPILSLDQV</sequence>
<protein>
    <submittedName>
        <fullName evidence="1">Predicted esterase</fullName>
    </submittedName>
</protein>
<dbReference type="Proteomes" id="UP000014227">
    <property type="component" value="Chromosome I"/>
</dbReference>
<dbReference type="SUPFAM" id="SSF53474">
    <property type="entry name" value="alpha/beta-Hydrolases"/>
    <property type="match status" value="1"/>
</dbReference>
<dbReference type="GO" id="GO:0016747">
    <property type="term" value="F:acyltransferase activity, transferring groups other than amino-acyl groups"/>
    <property type="evidence" value="ECO:0007669"/>
    <property type="project" value="TreeGrafter"/>
</dbReference>
<dbReference type="KEGG" id="ccz:CCALI_00201"/>
<dbReference type="AlphaFoldDB" id="S0EWG1"/>